<feature type="transmembrane region" description="Helical" evidence="1">
    <location>
        <begin position="139"/>
        <end position="160"/>
    </location>
</feature>
<accession>A0A939DJY3</accession>
<dbReference type="InterPro" id="IPR031347">
    <property type="entry name" value="AmpE"/>
</dbReference>
<reference evidence="2" key="1">
    <citation type="submission" date="2021-03" db="EMBL/GenBank/DDBJ databases">
        <title>novel species isolated from a fishpond in China.</title>
        <authorList>
            <person name="Lu H."/>
            <person name="Cai Z."/>
        </authorList>
    </citation>
    <scope>NUCLEOTIDE SEQUENCE</scope>
    <source>
        <strain evidence="2">JCM 30855</strain>
    </source>
</reference>
<dbReference type="AlphaFoldDB" id="A0A939DJY3"/>
<evidence type="ECO:0000313" key="3">
    <source>
        <dbReference type="Proteomes" id="UP000664654"/>
    </source>
</evidence>
<gene>
    <name evidence="2" type="primary">ampE</name>
    <name evidence="2" type="ORF">J0A66_02665</name>
</gene>
<dbReference type="GO" id="GO:0046677">
    <property type="term" value="P:response to antibiotic"/>
    <property type="evidence" value="ECO:0007669"/>
    <property type="project" value="TreeGrafter"/>
</dbReference>
<dbReference type="RefSeq" id="WP_206572211.1">
    <property type="nucleotide sequence ID" value="NZ_JAFKCV010000001.1"/>
</dbReference>
<dbReference type="GO" id="GO:0005886">
    <property type="term" value="C:plasma membrane"/>
    <property type="evidence" value="ECO:0007669"/>
    <property type="project" value="TreeGrafter"/>
</dbReference>
<proteinExistence type="predicted"/>
<dbReference type="NCBIfam" id="NF008219">
    <property type="entry name" value="PRK10987.1"/>
    <property type="match status" value="1"/>
</dbReference>
<comment type="caution">
    <text evidence="2">The sequence shown here is derived from an EMBL/GenBank/DDBJ whole genome shotgun (WGS) entry which is preliminary data.</text>
</comment>
<dbReference type="EMBL" id="JAFKCV010000001">
    <property type="protein sequence ID" value="MBN7824119.1"/>
    <property type="molecule type" value="Genomic_DNA"/>
</dbReference>
<dbReference type="PANTHER" id="PTHR38684">
    <property type="entry name" value="PROTEIN AMPE"/>
    <property type="match status" value="1"/>
</dbReference>
<evidence type="ECO:0000313" key="2">
    <source>
        <dbReference type="EMBL" id="MBN7824119.1"/>
    </source>
</evidence>
<feature type="transmembrane region" description="Helical" evidence="1">
    <location>
        <begin position="47"/>
        <end position="65"/>
    </location>
</feature>
<name>A0A939DJY3_9ALTE</name>
<feature type="transmembrane region" description="Helical" evidence="1">
    <location>
        <begin position="72"/>
        <end position="92"/>
    </location>
</feature>
<keyword evidence="3" id="KW-1185">Reference proteome</keyword>
<dbReference type="InterPro" id="IPR052966">
    <property type="entry name" value="Beta-lactamase_Reg"/>
</dbReference>
<sequence length="274" mass="31042">MTLISLLLVLAIERATHKTRHWQADFYFQKYLGLLEKKHLLTHDSPLVNLLAMVILPPLVIWLLLYQWHAPFISLVINSLILMVCIGCPQRREQYRGYLDAANRGDTEAANIYAEQLGYPCQTGNSLGQCLAWINYRHYAAPVIWFIAFGGAGALLYVLARQFLHYLAQQRHPLTDKWQQVMTLIDWIPARVSTLGLLVVGHFSKATPIWLGYLGDTEVSSRQLVTEVARAAEYVEPGDIGCTDEPCTMVRLMKRNMMFILVAVAVLTLGGMLR</sequence>
<organism evidence="2 3">
    <name type="scientific">Bowmanella dokdonensis</name>
    <dbReference type="NCBI Taxonomy" id="751969"/>
    <lineage>
        <taxon>Bacteria</taxon>
        <taxon>Pseudomonadati</taxon>
        <taxon>Pseudomonadota</taxon>
        <taxon>Gammaproteobacteria</taxon>
        <taxon>Alteromonadales</taxon>
        <taxon>Alteromonadaceae</taxon>
        <taxon>Bowmanella</taxon>
    </lineage>
</organism>
<keyword evidence="1" id="KW-1133">Transmembrane helix</keyword>
<protein>
    <submittedName>
        <fullName evidence="2">Beta-lactamase regulator AmpE</fullName>
    </submittedName>
</protein>
<feature type="transmembrane region" description="Helical" evidence="1">
    <location>
        <begin position="256"/>
        <end position="273"/>
    </location>
</feature>
<dbReference type="Pfam" id="PF17113">
    <property type="entry name" value="AmpE"/>
    <property type="match status" value="1"/>
</dbReference>
<dbReference type="PANTHER" id="PTHR38684:SF1">
    <property type="entry name" value="PROTEIN AMPE"/>
    <property type="match status" value="1"/>
</dbReference>
<keyword evidence="1" id="KW-0812">Transmembrane</keyword>
<dbReference type="Proteomes" id="UP000664654">
    <property type="component" value="Unassembled WGS sequence"/>
</dbReference>
<keyword evidence="1" id="KW-0472">Membrane</keyword>
<evidence type="ECO:0000256" key="1">
    <source>
        <dbReference type="SAM" id="Phobius"/>
    </source>
</evidence>